<feature type="domain" description="Xylose isomerase-like TIM barrel" evidence="1">
    <location>
        <begin position="36"/>
        <end position="273"/>
    </location>
</feature>
<accession>A0AB73TAU4</accession>
<dbReference type="Pfam" id="PF01261">
    <property type="entry name" value="AP_endonuc_2"/>
    <property type="match status" value="1"/>
</dbReference>
<reference evidence="2 3" key="1">
    <citation type="submission" date="2018-05" db="EMBL/GenBank/DDBJ databases">
        <authorList>
            <person name="Goeker M."/>
            <person name="Huntemann M."/>
            <person name="Clum A."/>
            <person name="Pillay M."/>
            <person name="Palaniappan K."/>
            <person name="Varghese N."/>
            <person name="Mikhailova N."/>
            <person name="Stamatis D."/>
            <person name="Reddy T."/>
            <person name="Daum C."/>
            <person name="Shapiro N."/>
            <person name="Ivanova N."/>
            <person name="Kyrpides N."/>
            <person name="Woyke T."/>
        </authorList>
    </citation>
    <scope>NUCLEOTIDE SEQUENCE [LARGE SCALE GENOMIC DNA]</scope>
    <source>
        <strain evidence="2 3">DSM 26524</strain>
    </source>
</reference>
<evidence type="ECO:0000313" key="3">
    <source>
        <dbReference type="Proteomes" id="UP000245412"/>
    </source>
</evidence>
<dbReference type="RefSeq" id="WP_109624586.1">
    <property type="nucleotide sequence ID" value="NZ_JANKBI010000001.1"/>
</dbReference>
<dbReference type="GO" id="GO:0016853">
    <property type="term" value="F:isomerase activity"/>
    <property type="evidence" value="ECO:0007669"/>
    <property type="project" value="UniProtKB-KW"/>
</dbReference>
<dbReference type="InterPro" id="IPR050312">
    <property type="entry name" value="IolE/XylAMocC-like"/>
</dbReference>
<proteinExistence type="predicted"/>
<keyword evidence="3" id="KW-1185">Reference proteome</keyword>
<dbReference type="InterPro" id="IPR036237">
    <property type="entry name" value="Xyl_isomerase-like_sf"/>
</dbReference>
<name>A0AB73TAU4_9FIRM</name>
<dbReference type="EMBL" id="QGGY01000001">
    <property type="protein sequence ID" value="PWJ79184.1"/>
    <property type="molecule type" value="Genomic_DNA"/>
</dbReference>
<dbReference type="PANTHER" id="PTHR12110:SF41">
    <property type="entry name" value="INOSOSE DEHYDRATASE"/>
    <property type="match status" value="1"/>
</dbReference>
<sequence>MKKPGLMTMSMFFRLFFKFQADQDEEDLVDGYQEMLDLVQEAGFQAVDVITWEVKFLGLERVKRMLADHGLSVNSYIAFGEYARMDEEGFAGRIEQGKHDADTAAELGTDVLMLVPQAQEGIGEYAPEVIRTRLTEHWRPIVEYAKEKVGHVVIEDTPDLKLHLCKAADVMEVLDKVPGLELVYDSANMTLVGEDPLEYLKAFEGRIGYVHMKDYRPTPPGGLLVEYAEDGTKMSTAPVGTGIIDIKGIAAELEKAGYNGGMTMEFVVDDDGDFPKSLKRTCDYLAC</sequence>
<evidence type="ECO:0000259" key="1">
    <source>
        <dbReference type="Pfam" id="PF01261"/>
    </source>
</evidence>
<gene>
    <name evidence="2" type="ORF">C7383_101561</name>
</gene>
<dbReference type="InterPro" id="IPR013022">
    <property type="entry name" value="Xyl_isomerase-like_TIM-brl"/>
</dbReference>
<comment type="caution">
    <text evidence="2">The sequence shown here is derived from an EMBL/GenBank/DDBJ whole genome shotgun (WGS) entry which is preliminary data.</text>
</comment>
<keyword evidence="2" id="KW-0413">Isomerase</keyword>
<dbReference type="PANTHER" id="PTHR12110">
    <property type="entry name" value="HYDROXYPYRUVATE ISOMERASE"/>
    <property type="match status" value="1"/>
</dbReference>
<evidence type="ECO:0000313" key="2">
    <source>
        <dbReference type="EMBL" id="PWJ79184.1"/>
    </source>
</evidence>
<protein>
    <submittedName>
        <fullName evidence="2">Sugar phosphate isomerase/epimerase</fullName>
    </submittedName>
</protein>
<dbReference type="Gene3D" id="3.20.20.150">
    <property type="entry name" value="Divalent-metal-dependent TIM barrel enzymes"/>
    <property type="match status" value="1"/>
</dbReference>
<dbReference type="SUPFAM" id="SSF51658">
    <property type="entry name" value="Xylose isomerase-like"/>
    <property type="match status" value="1"/>
</dbReference>
<organism evidence="2 3">
    <name type="scientific">Murimonas intestini</name>
    <dbReference type="NCBI Taxonomy" id="1337051"/>
    <lineage>
        <taxon>Bacteria</taxon>
        <taxon>Bacillati</taxon>
        <taxon>Bacillota</taxon>
        <taxon>Clostridia</taxon>
        <taxon>Lachnospirales</taxon>
        <taxon>Lachnospiraceae</taxon>
        <taxon>Murimonas</taxon>
    </lineage>
</organism>
<dbReference type="AlphaFoldDB" id="A0AB73TAU4"/>
<dbReference type="Proteomes" id="UP000245412">
    <property type="component" value="Unassembled WGS sequence"/>
</dbReference>